<evidence type="ECO:0000256" key="3">
    <source>
        <dbReference type="ARBA" id="ARBA00022723"/>
    </source>
</evidence>
<dbReference type="GO" id="GO:0051539">
    <property type="term" value="F:4 iron, 4 sulfur cluster binding"/>
    <property type="evidence" value="ECO:0007669"/>
    <property type="project" value="UniProtKB-KW"/>
</dbReference>
<feature type="signal peptide" evidence="7">
    <location>
        <begin position="1"/>
        <end position="31"/>
    </location>
</feature>
<protein>
    <submittedName>
        <fullName evidence="9">High potential iron sulfur protein</fullName>
    </submittedName>
</protein>
<keyword evidence="2" id="KW-0004">4Fe-4S</keyword>
<keyword evidence="3" id="KW-0479">Metal-binding</keyword>
<dbReference type="PROSITE" id="PS51373">
    <property type="entry name" value="HIPIP"/>
    <property type="match status" value="1"/>
</dbReference>
<accession>A0A4V1KWJ6</accession>
<dbReference type="GO" id="GO:0009055">
    <property type="term" value="F:electron transfer activity"/>
    <property type="evidence" value="ECO:0007669"/>
    <property type="project" value="InterPro"/>
</dbReference>
<reference evidence="9 10" key="1">
    <citation type="submission" date="2018-11" db="EMBL/GenBank/DDBJ databases">
        <title>Bradyrhizobium sp. nov., isolated from effective nodules of peanut in China.</title>
        <authorList>
            <person name="Li Y."/>
        </authorList>
    </citation>
    <scope>NUCLEOTIDE SEQUENCE [LARGE SCALE GENOMIC DNA]</scope>
    <source>
        <strain evidence="9 10">CCBAU 51770</strain>
    </source>
</reference>
<keyword evidence="5" id="KW-0408">Iron</keyword>
<keyword evidence="4" id="KW-0249">Electron transport</keyword>
<keyword evidence="1" id="KW-0813">Transport</keyword>
<keyword evidence="6" id="KW-0411">Iron-sulfur</keyword>
<evidence type="ECO:0000256" key="1">
    <source>
        <dbReference type="ARBA" id="ARBA00022448"/>
    </source>
</evidence>
<organism evidence="9 10">
    <name type="scientific">Bradyrhizobium zhanjiangense</name>
    <dbReference type="NCBI Taxonomy" id="1325107"/>
    <lineage>
        <taxon>Bacteria</taxon>
        <taxon>Pseudomonadati</taxon>
        <taxon>Pseudomonadota</taxon>
        <taxon>Alphaproteobacteria</taxon>
        <taxon>Hyphomicrobiales</taxon>
        <taxon>Nitrobacteraceae</taxon>
        <taxon>Bradyrhizobium</taxon>
    </lineage>
</organism>
<dbReference type="AlphaFoldDB" id="A0A4V1KWJ6"/>
<evidence type="ECO:0000259" key="8">
    <source>
        <dbReference type="PROSITE" id="PS51373"/>
    </source>
</evidence>
<dbReference type="EMBL" id="RKMK01000011">
    <property type="protein sequence ID" value="RXG97268.1"/>
    <property type="molecule type" value="Genomic_DNA"/>
</dbReference>
<dbReference type="InterPro" id="IPR006311">
    <property type="entry name" value="TAT_signal"/>
</dbReference>
<feature type="chain" id="PRO_5020488211" evidence="7">
    <location>
        <begin position="32"/>
        <end position="110"/>
    </location>
</feature>
<evidence type="ECO:0000256" key="5">
    <source>
        <dbReference type="ARBA" id="ARBA00023004"/>
    </source>
</evidence>
<feature type="domain" description="High potential iron-sulfur proteins family profile" evidence="8">
    <location>
        <begin position="37"/>
        <end position="99"/>
    </location>
</feature>
<dbReference type="InterPro" id="IPR036369">
    <property type="entry name" value="HIPIP_sf"/>
</dbReference>
<evidence type="ECO:0000256" key="2">
    <source>
        <dbReference type="ARBA" id="ARBA00022485"/>
    </source>
</evidence>
<dbReference type="PROSITE" id="PS51318">
    <property type="entry name" value="TAT"/>
    <property type="match status" value="1"/>
</dbReference>
<name>A0A4V1KWJ6_9BRAD</name>
<sequence length="110" mass="11381">MPDQGLSRRGFIAKSLCGAVLAGAAAAPAWAHGTAGSATGAYARARKPIPKEVAQYQYQPNGAQRCGVCAHFRPPGSCEIVAGPISPDGWCRYFRGARGSRGSSGPGRSY</sequence>
<dbReference type="SUPFAM" id="SSF57652">
    <property type="entry name" value="HIPIP (high potential iron protein)"/>
    <property type="match status" value="1"/>
</dbReference>
<dbReference type="InterPro" id="IPR000170">
    <property type="entry name" value="High_potential_FeS_prot"/>
</dbReference>
<dbReference type="GO" id="GO:0046872">
    <property type="term" value="F:metal ion binding"/>
    <property type="evidence" value="ECO:0007669"/>
    <property type="project" value="UniProtKB-KW"/>
</dbReference>
<proteinExistence type="predicted"/>
<evidence type="ECO:0000256" key="7">
    <source>
        <dbReference type="SAM" id="SignalP"/>
    </source>
</evidence>
<evidence type="ECO:0000313" key="9">
    <source>
        <dbReference type="EMBL" id="RXG97268.1"/>
    </source>
</evidence>
<comment type="caution">
    <text evidence="9">The sequence shown here is derived from an EMBL/GenBank/DDBJ whole genome shotgun (WGS) entry which is preliminary data.</text>
</comment>
<evidence type="ECO:0000256" key="6">
    <source>
        <dbReference type="ARBA" id="ARBA00023014"/>
    </source>
</evidence>
<dbReference type="Gene3D" id="4.10.490.10">
    <property type="entry name" value="High potential iron-sulphur protein"/>
    <property type="match status" value="1"/>
</dbReference>
<evidence type="ECO:0000256" key="4">
    <source>
        <dbReference type="ARBA" id="ARBA00022982"/>
    </source>
</evidence>
<dbReference type="Proteomes" id="UP000290174">
    <property type="component" value="Unassembled WGS sequence"/>
</dbReference>
<gene>
    <name evidence="9" type="ORF">EAS61_14765</name>
</gene>
<dbReference type="GO" id="GO:0019646">
    <property type="term" value="P:aerobic electron transport chain"/>
    <property type="evidence" value="ECO:0007669"/>
    <property type="project" value="InterPro"/>
</dbReference>
<keyword evidence="7" id="KW-0732">Signal</keyword>
<evidence type="ECO:0000313" key="10">
    <source>
        <dbReference type="Proteomes" id="UP000290174"/>
    </source>
</evidence>